<dbReference type="Proteomes" id="UP000645828">
    <property type="component" value="Unassembled WGS sequence"/>
</dbReference>
<organism evidence="2 3">
    <name type="scientific">Nyctereutes procyonoides</name>
    <name type="common">Raccoon dog</name>
    <name type="synonym">Canis procyonoides</name>
    <dbReference type="NCBI Taxonomy" id="34880"/>
    <lineage>
        <taxon>Eukaryota</taxon>
        <taxon>Metazoa</taxon>
        <taxon>Chordata</taxon>
        <taxon>Craniata</taxon>
        <taxon>Vertebrata</taxon>
        <taxon>Euteleostomi</taxon>
        <taxon>Mammalia</taxon>
        <taxon>Eutheria</taxon>
        <taxon>Laurasiatheria</taxon>
        <taxon>Carnivora</taxon>
        <taxon>Caniformia</taxon>
        <taxon>Canidae</taxon>
        <taxon>Nyctereutes</taxon>
    </lineage>
</organism>
<evidence type="ECO:0000256" key="1">
    <source>
        <dbReference type="SAM" id="MobiDB-lite"/>
    </source>
</evidence>
<proteinExistence type="predicted"/>
<feature type="compositionally biased region" description="Basic residues" evidence="1">
    <location>
        <begin position="10"/>
        <end position="28"/>
    </location>
</feature>
<name>A0A811Y1D1_NYCPR</name>
<feature type="compositionally biased region" description="Pro residues" evidence="1">
    <location>
        <begin position="75"/>
        <end position="86"/>
    </location>
</feature>
<evidence type="ECO:0000313" key="2">
    <source>
        <dbReference type="EMBL" id="CAD7670012.1"/>
    </source>
</evidence>
<reference evidence="2" key="1">
    <citation type="submission" date="2020-12" db="EMBL/GenBank/DDBJ databases">
        <authorList>
            <consortium name="Molecular Ecology Group"/>
        </authorList>
    </citation>
    <scope>NUCLEOTIDE SEQUENCE</scope>
    <source>
        <strain evidence="2">TBG_1078</strain>
    </source>
</reference>
<feature type="compositionally biased region" description="Gly residues" evidence="1">
    <location>
        <begin position="59"/>
        <end position="68"/>
    </location>
</feature>
<protein>
    <submittedName>
        <fullName evidence="2">(raccoon dog) hypothetical protein</fullName>
    </submittedName>
</protein>
<feature type="region of interest" description="Disordered" evidence="1">
    <location>
        <begin position="1"/>
        <end position="129"/>
    </location>
</feature>
<accession>A0A811Y1D1</accession>
<dbReference type="AlphaFoldDB" id="A0A811Y1D1"/>
<comment type="caution">
    <text evidence="2">The sequence shown here is derived from an EMBL/GenBank/DDBJ whole genome shotgun (WGS) entry which is preliminary data.</text>
</comment>
<gene>
    <name evidence="2" type="ORF">NYPRO_LOCUS2806</name>
</gene>
<dbReference type="EMBL" id="CAJHUB010000654">
    <property type="protein sequence ID" value="CAD7670012.1"/>
    <property type="molecule type" value="Genomic_DNA"/>
</dbReference>
<evidence type="ECO:0000313" key="3">
    <source>
        <dbReference type="Proteomes" id="UP000645828"/>
    </source>
</evidence>
<sequence>MTLHPVPGTGRKRGGAGGARGRRRRGAWRRAGASGGTAARGRRTIASPCRRPPAPAGGPGPSGAGGPAGLWAGPESPPPRPAPWQPRPLSVLGAAPRPGVADLPPGELCGGSAAGSRPPPPSAWSLSRQWSQRRESINYNCSQGSRLVDDDSTTFDFTCQ</sequence>
<keyword evidence="3" id="KW-1185">Reference proteome</keyword>
<feature type="compositionally biased region" description="Low complexity" evidence="1">
    <location>
        <begin position="29"/>
        <end position="39"/>
    </location>
</feature>